<evidence type="ECO:0000256" key="2">
    <source>
        <dbReference type="ARBA" id="ARBA00011643"/>
    </source>
</evidence>
<dbReference type="Pfam" id="PF01368">
    <property type="entry name" value="DHH"/>
    <property type="match status" value="1"/>
</dbReference>
<dbReference type="RefSeq" id="WP_012375489.1">
    <property type="nucleotide sequence ID" value="NC_010571.1"/>
</dbReference>
<dbReference type="NCBIfam" id="NF011443">
    <property type="entry name" value="PRK14869.1-5"/>
    <property type="match status" value="1"/>
</dbReference>
<evidence type="ECO:0000313" key="12">
    <source>
        <dbReference type="Proteomes" id="UP000007013"/>
    </source>
</evidence>
<dbReference type="NCBIfam" id="NF011446">
    <property type="entry name" value="PRK14869.2-2"/>
    <property type="match status" value="1"/>
</dbReference>
<comment type="catalytic activity">
    <reaction evidence="8">
        <text>diphosphate + H2O = 2 phosphate + H(+)</text>
        <dbReference type="Rhea" id="RHEA:24576"/>
        <dbReference type="ChEBI" id="CHEBI:15377"/>
        <dbReference type="ChEBI" id="CHEBI:15378"/>
        <dbReference type="ChEBI" id="CHEBI:33019"/>
        <dbReference type="ChEBI" id="CHEBI:43474"/>
        <dbReference type="EC" id="3.6.1.1"/>
    </reaction>
</comment>
<dbReference type="GO" id="GO:0004427">
    <property type="term" value="F:inorganic diphosphate phosphatase activity"/>
    <property type="evidence" value="ECO:0007669"/>
    <property type="project" value="UniProtKB-EC"/>
</dbReference>
<dbReference type="eggNOG" id="COG4109">
    <property type="taxonomic scope" value="Bacteria"/>
</dbReference>
<comment type="subunit">
    <text evidence="2">Homohexamer.</text>
</comment>
<dbReference type="PANTHER" id="PTHR12112:SF22">
    <property type="entry name" value="MANGANESE-DEPENDENT INORGANIC PYROPHOSPHATASE-RELATED"/>
    <property type="match status" value="1"/>
</dbReference>
<evidence type="ECO:0000259" key="10">
    <source>
        <dbReference type="PROSITE" id="PS51371"/>
    </source>
</evidence>
<dbReference type="eggNOG" id="COG0517">
    <property type="taxonomic scope" value="Bacteria"/>
</dbReference>
<dbReference type="STRING" id="452637.Oter_2673"/>
<dbReference type="HOGENOM" id="CLU_025243_1_0_0"/>
<evidence type="ECO:0000256" key="1">
    <source>
        <dbReference type="ARBA" id="ARBA00001936"/>
    </source>
</evidence>
<dbReference type="SUPFAM" id="SSF75138">
    <property type="entry name" value="HprK N-terminal domain-like"/>
    <property type="match status" value="1"/>
</dbReference>
<feature type="domain" description="CBS" evidence="10">
    <location>
        <begin position="267"/>
        <end position="323"/>
    </location>
</feature>
<evidence type="ECO:0000256" key="8">
    <source>
        <dbReference type="ARBA" id="ARBA00047820"/>
    </source>
</evidence>
<dbReference type="SMART" id="SM00116">
    <property type="entry name" value="CBS"/>
    <property type="match status" value="2"/>
</dbReference>
<dbReference type="KEGG" id="ote:Oter_2673"/>
<evidence type="ECO:0000256" key="5">
    <source>
        <dbReference type="ARBA" id="ARBA00022801"/>
    </source>
</evidence>
<dbReference type="InterPro" id="IPR038222">
    <property type="entry name" value="DHHA2_dom_sf"/>
</dbReference>
<dbReference type="Pfam" id="PF00571">
    <property type="entry name" value="CBS"/>
    <property type="match status" value="2"/>
</dbReference>
<keyword evidence="5 11" id="KW-0378">Hydrolase</keyword>
<dbReference type="Pfam" id="PF07085">
    <property type="entry name" value="DRTGG"/>
    <property type="match status" value="1"/>
</dbReference>
<organism evidence="11 12">
    <name type="scientific">Opitutus terrae (strain DSM 11246 / JCM 15787 / PB90-1)</name>
    <dbReference type="NCBI Taxonomy" id="452637"/>
    <lineage>
        <taxon>Bacteria</taxon>
        <taxon>Pseudomonadati</taxon>
        <taxon>Verrucomicrobiota</taxon>
        <taxon>Opitutia</taxon>
        <taxon>Opitutales</taxon>
        <taxon>Opitutaceae</taxon>
        <taxon>Opitutus</taxon>
    </lineage>
</organism>
<dbReference type="PROSITE" id="PS51371">
    <property type="entry name" value="CBS"/>
    <property type="match status" value="2"/>
</dbReference>
<dbReference type="SUPFAM" id="SSF54631">
    <property type="entry name" value="CBS-domain pair"/>
    <property type="match status" value="1"/>
</dbReference>
<dbReference type="Proteomes" id="UP000007013">
    <property type="component" value="Chromosome"/>
</dbReference>
<dbReference type="GO" id="GO:0005737">
    <property type="term" value="C:cytoplasm"/>
    <property type="evidence" value="ECO:0007669"/>
    <property type="project" value="InterPro"/>
</dbReference>
<dbReference type="GO" id="GO:0046872">
    <property type="term" value="F:metal ion binding"/>
    <property type="evidence" value="ECO:0007669"/>
    <property type="project" value="UniProtKB-KW"/>
</dbReference>
<keyword evidence="6" id="KW-0464">Manganese</keyword>
<dbReference type="InterPro" id="IPR028979">
    <property type="entry name" value="Ser_kin/Pase_Hpr-like_N_sf"/>
</dbReference>
<comment type="cofactor">
    <cofactor evidence="1">
        <name>Mn(2+)</name>
        <dbReference type="ChEBI" id="CHEBI:29035"/>
    </cofactor>
</comment>
<name>B1ZUY4_OPITP</name>
<dbReference type="SUPFAM" id="SSF64182">
    <property type="entry name" value="DHH phosphoesterases"/>
    <property type="match status" value="1"/>
</dbReference>
<dbReference type="InterPro" id="IPR004097">
    <property type="entry name" value="DHHA2"/>
</dbReference>
<evidence type="ECO:0000256" key="4">
    <source>
        <dbReference type="ARBA" id="ARBA00022723"/>
    </source>
</evidence>
<dbReference type="InterPro" id="IPR010766">
    <property type="entry name" value="DRTGG"/>
</dbReference>
<dbReference type="OrthoDB" id="9766150at2"/>
<dbReference type="InterPro" id="IPR001667">
    <property type="entry name" value="DDH_dom"/>
</dbReference>
<dbReference type="InterPro" id="IPR046342">
    <property type="entry name" value="CBS_dom_sf"/>
</dbReference>
<dbReference type="Gene3D" id="3.90.1640.10">
    <property type="entry name" value="inorganic pyrophosphatase (n-terminal core)"/>
    <property type="match status" value="2"/>
</dbReference>
<keyword evidence="12" id="KW-1185">Reference proteome</keyword>
<dbReference type="eggNOG" id="COG1227">
    <property type="taxonomic scope" value="Bacteria"/>
</dbReference>
<dbReference type="AlphaFoldDB" id="B1ZUY4"/>
<keyword evidence="9" id="KW-0129">CBS domain</keyword>
<evidence type="ECO:0000256" key="3">
    <source>
        <dbReference type="ARBA" id="ARBA00012146"/>
    </source>
</evidence>
<protein>
    <recommendedName>
        <fullName evidence="3">inorganic diphosphatase</fullName>
        <ecNumber evidence="3">3.6.1.1</ecNumber>
    </recommendedName>
    <alternativeName>
        <fullName evidence="7">Pyrophosphate phospho-hydrolase</fullName>
    </alternativeName>
</protein>
<reference evidence="11 12" key="1">
    <citation type="journal article" date="2011" name="J. Bacteriol.">
        <title>Genome sequence of the verrucomicrobium Opitutus terrae PB90-1, an abundant inhabitant of rice paddy soil ecosystems.</title>
        <authorList>
            <person name="van Passel M.W."/>
            <person name="Kant R."/>
            <person name="Palva A."/>
            <person name="Copeland A."/>
            <person name="Lucas S."/>
            <person name="Lapidus A."/>
            <person name="Glavina del Rio T."/>
            <person name="Pitluck S."/>
            <person name="Goltsman E."/>
            <person name="Clum A."/>
            <person name="Sun H."/>
            <person name="Schmutz J."/>
            <person name="Larimer F.W."/>
            <person name="Land M.L."/>
            <person name="Hauser L."/>
            <person name="Kyrpides N."/>
            <person name="Mikhailova N."/>
            <person name="Richardson P.P."/>
            <person name="Janssen P.H."/>
            <person name="de Vos W.M."/>
            <person name="Smidt H."/>
        </authorList>
    </citation>
    <scope>NUCLEOTIDE SEQUENCE [LARGE SCALE GENOMIC DNA]</scope>
    <source>
        <strain evidence="12">DSM 11246 / JCM 15787 / PB90-1</strain>
    </source>
</reference>
<dbReference type="Gene3D" id="3.40.1390.20">
    <property type="entry name" value="HprK N-terminal domain-like"/>
    <property type="match status" value="1"/>
</dbReference>
<proteinExistence type="predicted"/>
<evidence type="ECO:0000313" key="11">
    <source>
        <dbReference type="EMBL" id="ACB75954.1"/>
    </source>
</evidence>
<accession>B1ZUY4</accession>
<evidence type="ECO:0000256" key="7">
    <source>
        <dbReference type="ARBA" id="ARBA00032535"/>
    </source>
</evidence>
<keyword evidence="4" id="KW-0479">Metal-binding</keyword>
<evidence type="ECO:0000256" key="9">
    <source>
        <dbReference type="PROSITE-ProRule" id="PRU00703"/>
    </source>
</evidence>
<dbReference type="Gene3D" id="3.10.310.20">
    <property type="entry name" value="DHHA2 domain"/>
    <property type="match status" value="1"/>
</dbReference>
<gene>
    <name evidence="11" type="ordered locus">Oter_2673</name>
</gene>
<dbReference type="PANTHER" id="PTHR12112">
    <property type="entry name" value="BNIP - RELATED"/>
    <property type="match status" value="1"/>
</dbReference>
<dbReference type="NCBIfam" id="NF011445">
    <property type="entry name" value="PRK14869.2-1"/>
    <property type="match status" value="1"/>
</dbReference>
<dbReference type="InterPro" id="IPR000644">
    <property type="entry name" value="CBS_dom"/>
</dbReference>
<evidence type="ECO:0000256" key="6">
    <source>
        <dbReference type="ARBA" id="ARBA00023211"/>
    </source>
</evidence>
<dbReference type="Pfam" id="PF02833">
    <property type="entry name" value="DHHA2"/>
    <property type="match status" value="1"/>
</dbReference>
<dbReference type="EMBL" id="CP001032">
    <property type="protein sequence ID" value="ACB75954.1"/>
    <property type="molecule type" value="Genomic_DNA"/>
</dbReference>
<dbReference type="InterPro" id="IPR038763">
    <property type="entry name" value="DHH_sf"/>
</dbReference>
<dbReference type="EC" id="3.6.1.1" evidence="3"/>
<sequence length="576" mass="62913">MTSASSSSAQNPIFVVGHRNPDADSICSAIAYAAFKEMRGERGYIAARCGNSNARIDTILSRFQQPLPLYLSDVSPRVRDLMVKDVLALDEHATCAEALGVFDRHDIRVLPVTGAGRQIVGTISLSTLGSVFIPRLTEPKRLRLVRTSLANIARTLDAETLHVVAPQKIEEFYLRLGTMDISSFWSISIQENIPAENSIVIVGDRRDVQRRSIELGVRAIVITSKLGIDDETLALARARGTSILISPYDSATTSWVVRTASMLDRVVERNFIAIDADMRIADVRKKFASGAPHALLVTTDRGQLEGILTKTDVLRPTQTRLVLVDHNEMSQAVPGADEVTITEIIDHHRLGALNTPQPILFLNEPVGSTCTIIADLFRRDGLRPSPAIAGIMMSGLISDTLHLHGPTTTAKDADILAWLAEISGVNSGELADQIFNSGSVILANPPETVVRSDHKIYEEAGVRFAVAQVEELGFGNFWQHAKPLAAALQELRNEEDLLFAALLVTDINTQNSLLLVKGDSQFIARISYTHVEQDEIFDLPGVVSRKKQLIPYLTSVLKEMVADGTLPTLAVASGRR</sequence>
<feature type="domain" description="CBS" evidence="10">
    <location>
        <begin position="82"/>
        <end position="138"/>
    </location>
</feature>
<dbReference type="SMART" id="SM01131">
    <property type="entry name" value="DHHA2"/>
    <property type="match status" value="1"/>
</dbReference>